<feature type="domain" description="ABC transporter" evidence="4">
    <location>
        <begin position="4"/>
        <end position="240"/>
    </location>
</feature>
<dbReference type="SUPFAM" id="SSF52540">
    <property type="entry name" value="P-loop containing nucleoside triphosphate hydrolases"/>
    <property type="match status" value="1"/>
</dbReference>
<dbReference type="Pfam" id="PF00005">
    <property type="entry name" value="ABC_tran"/>
    <property type="match status" value="1"/>
</dbReference>
<dbReference type="Pfam" id="PF17912">
    <property type="entry name" value="OB_MalK"/>
    <property type="match status" value="1"/>
</dbReference>
<evidence type="ECO:0000259" key="4">
    <source>
        <dbReference type="PROSITE" id="PS50893"/>
    </source>
</evidence>
<dbReference type="InterPro" id="IPR040582">
    <property type="entry name" value="OB_MalK-like"/>
</dbReference>
<dbReference type="InterPro" id="IPR008995">
    <property type="entry name" value="Mo/tungstate-bd_C_term_dom"/>
</dbReference>
<dbReference type="Gene3D" id="2.40.50.100">
    <property type="match status" value="1"/>
</dbReference>
<dbReference type="SUPFAM" id="SSF50331">
    <property type="entry name" value="MOP-like"/>
    <property type="match status" value="1"/>
</dbReference>
<keyword evidence="3 5" id="KW-0067">ATP-binding</keyword>
<dbReference type="GO" id="GO:0055052">
    <property type="term" value="C:ATP-binding cassette (ABC) transporter complex, substrate-binding subunit-containing"/>
    <property type="evidence" value="ECO:0007669"/>
    <property type="project" value="TreeGrafter"/>
</dbReference>
<dbReference type="RefSeq" id="WP_095696906.1">
    <property type="nucleotide sequence ID" value="NZ_CP016778.1"/>
</dbReference>
<dbReference type="InterPro" id="IPR003439">
    <property type="entry name" value="ABC_transporter-like_ATP-bd"/>
</dbReference>
<evidence type="ECO:0000256" key="2">
    <source>
        <dbReference type="ARBA" id="ARBA00022741"/>
    </source>
</evidence>
<protein>
    <submittedName>
        <fullName evidence="5">Glycerol transport system ATP-binding protein</fullName>
    </submittedName>
</protein>
<dbReference type="InterPro" id="IPR003593">
    <property type="entry name" value="AAA+_ATPase"/>
</dbReference>
<evidence type="ECO:0000256" key="3">
    <source>
        <dbReference type="ARBA" id="ARBA00022840"/>
    </source>
</evidence>
<evidence type="ECO:0000313" key="5">
    <source>
        <dbReference type="EMBL" id="ASY22409.1"/>
    </source>
</evidence>
<reference evidence="5 6" key="1">
    <citation type="submission" date="2016-07" db="EMBL/GenBank/DDBJ databases">
        <title>High microdiversification within the ubiquitous acI lineage of Actinobacteria.</title>
        <authorList>
            <person name="Neuenschwander S.M."/>
            <person name="Salcher M."/>
            <person name="Ghai R."/>
            <person name="Pernthaler J."/>
        </authorList>
    </citation>
    <scope>NUCLEOTIDE SEQUENCE [LARGE SCALE GENOMIC DNA]</scope>
    <source>
        <strain evidence="5">MMS-IIB-76</strain>
    </source>
</reference>
<dbReference type="InterPro" id="IPR027417">
    <property type="entry name" value="P-loop_NTPase"/>
</dbReference>
<proteinExistence type="predicted"/>
<dbReference type="SMART" id="SM00382">
    <property type="entry name" value="AAA"/>
    <property type="match status" value="1"/>
</dbReference>
<name>A0AAC9YVI9_9ACTN</name>
<evidence type="ECO:0000256" key="1">
    <source>
        <dbReference type="ARBA" id="ARBA00022448"/>
    </source>
</evidence>
<accession>A0AAC9YVI9</accession>
<organism evidence="5 6">
    <name type="scientific">Candidatus Planktophila versatilis</name>
    <dbReference type="NCBI Taxonomy" id="1884905"/>
    <lineage>
        <taxon>Bacteria</taxon>
        <taxon>Bacillati</taxon>
        <taxon>Actinomycetota</taxon>
        <taxon>Actinomycetes</taxon>
        <taxon>Candidatus Nanopelagicales</taxon>
        <taxon>Candidatus Nanopelagicaceae</taxon>
        <taxon>Candidatus Planktophila</taxon>
    </lineage>
</organism>
<keyword evidence="1" id="KW-0813">Transport</keyword>
<gene>
    <name evidence="5" type="ORF">A1sIIB76_02240</name>
</gene>
<dbReference type="PROSITE" id="PS50893">
    <property type="entry name" value="ABC_TRANSPORTER_2"/>
    <property type="match status" value="1"/>
</dbReference>
<evidence type="ECO:0000313" key="6">
    <source>
        <dbReference type="Proteomes" id="UP000217194"/>
    </source>
</evidence>
<dbReference type="EMBL" id="CP016778">
    <property type="protein sequence ID" value="ASY22409.1"/>
    <property type="molecule type" value="Genomic_DNA"/>
</dbReference>
<dbReference type="PANTHER" id="PTHR43875">
    <property type="entry name" value="MALTODEXTRIN IMPORT ATP-BINDING PROTEIN MSMX"/>
    <property type="match status" value="1"/>
</dbReference>
<dbReference type="InterPro" id="IPR047641">
    <property type="entry name" value="ABC_transpr_MalK/UgpC-like"/>
</dbReference>
<dbReference type="Proteomes" id="UP000217194">
    <property type="component" value="Chromosome"/>
</dbReference>
<dbReference type="Gene3D" id="3.40.50.300">
    <property type="entry name" value="P-loop containing nucleotide triphosphate hydrolases"/>
    <property type="match status" value="1"/>
</dbReference>
<dbReference type="GO" id="GO:0005524">
    <property type="term" value="F:ATP binding"/>
    <property type="evidence" value="ECO:0007669"/>
    <property type="project" value="UniProtKB-KW"/>
</dbReference>
<keyword evidence="2" id="KW-0547">Nucleotide-binding</keyword>
<dbReference type="InterPro" id="IPR012340">
    <property type="entry name" value="NA-bd_OB-fold"/>
</dbReference>
<dbReference type="AlphaFoldDB" id="A0AAC9YVI9"/>
<sequence length="357" mass="39356">MAKITLSNIGHSYNKDKDQSTWALKPLDMVWESGKTYALLGPSGCGKTTILNTISGLVTPHQGRLLFDDQDVTDIPTAQRNIAQVFQFPTIYRSMSVFENLSFPLVCRGWKPEKIKARVHEIAEILEITDKLGRSAVKLGADEKQLISLGRGLVRDDVSALLMDEPLTVIDPQSKFELRKKIKAINKINNLTVIYVTHDQYEAMTFADELLVMSFGEVIQRGTPEQLFEKPNSKYVGNFIGSPAMNFLPVEAKSSEIYFGSTKLKTSSAHTAFTGKAIEVGIRPEYVSLVTSAGENVIEAELLGHDDLGSVRVLKCVSGGSPISVKIPRSEGLPAGKNLFLKLPSEKSWLYQDGHLA</sequence>
<dbReference type="Gene3D" id="2.40.50.140">
    <property type="entry name" value="Nucleic acid-binding proteins"/>
    <property type="match status" value="1"/>
</dbReference>
<dbReference type="GO" id="GO:0016887">
    <property type="term" value="F:ATP hydrolysis activity"/>
    <property type="evidence" value="ECO:0007669"/>
    <property type="project" value="InterPro"/>
</dbReference>
<dbReference type="PANTHER" id="PTHR43875:SF14">
    <property type="entry name" value="ABC TRANSPORTER ATP-BINDING PROTEIN"/>
    <property type="match status" value="1"/>
</dbReference>